<dbReference type="SUPFAM" id="SSF48726">
    <property type="entry name" value="Immunoglobulin"/>
    <property type="match status" value="1"/>
</dbReference>
<dbReference type="PANTHER" id="PTHR23267">
    <property type="entry name" value="IMMUNOGLOBULIN LIGHT CHAIN"/>
    <property type="match status" value="1"/>
</dbReference>
<dbReference type="FunFam" id="2.60.40.10:FF:001336">
    <property type="entry name" value="V-set pre-B cell surrogate light chain 3"/>
    <property type="match status" value="1"/>
</dbReference>
<evidence type="ECO:0000313" key="2">
    <source>
        <dbReference type="Ensembl" id="ENSSPUP00000004082.1"/>
    </source>
</evidence>
<dbReference type="InterPro" id="IPR036179">
    <property type="entry name" value="Ig-like_dom_sf"/>
</dbReference>
<dbReference type="OMA" id="DVAHNAC"/>
<gene>
    <name evidence="2" type="primary">VPREB3</name>
</gene>
<dbReference type="SMART" id="SM00406">
    <property type="entry name" value="IGv"/>
    <property type="match status" value="1"/>
</dbReference>
<dbReference type="Pfam" id="PF07686">
    <property type="entry name" value="V-set"/>
    <property type="match status" value="1"/>
</dbReference>
<organism evidence="2 3">
    <name type="scientific">Sphenodon punctatus</name>
    <name type="common">Tuatara</name>
    <name type="synonym">Hatteria punctata</name>
    <dbReference type="NCBI Taxonomy" id="8508"/>
    <lineage>
        <taxon>Eukaryota</taxon>
        <taxon>Metazoa</taxon>
        <taxon>Chordata</taxon>
        <taxon>Craniata</taxon>
        <taxon>Vertebrata</taxon>
        <taxon>Euteleostomi</taxon>
        <taxon>Lepidosauria</taxon>
        <taxon>Sphenodontia</taxon>
        <taxon>Sphenodontidae</taxon>
        <taxon>Sphenodon</taxon>
    </lineage>
</organism>
<dbReference type="PROSITE" id="PS50835">
    <property type="entry name" value="IG_LIKE"/>
    <property type="match status" value="1"/>
</dbReference>
<protein>
    <submittedName>
        <fullName evidence="2">V-set pre-B cell surrogate light chain 3</fullName>
    </submittedName>
</protein>
<reference evidence="2" key="2">
    <citation type="submission" date="2025-09" db="UniProtKB">
        <authorList>
            <consortium name="Ensembl"/>
        </authorList>
    </citation>
    <scope>IDENTIFICATION</scope>
</reference>
<sequence length="100" mass="11286">SRSQPILLQPDSVLVLPGQMAKVSCSLNPGYSIREYGVSWYQQRSGRPPRYLLYYKSEKDKHKPSGIPDRFYASKDTASNACVLTITAVQDEDDADYYCS</sequence>
<dbReference type="Gene3D" id="2.60.40.10">
    <property type="entry name" value="Immunoglobulins"/>
    <property type="match status" value="1"/>
</dbReference>
<accession>A0A8D0L2L1</accession>
<evidence type="ECO:0000259" key="1">
    <source>
        <dbReference type="PROSITE" id="PS50835"/>
    </source>
</evidence>
<feature type="domain" description="Ig-like" evidence="1">
    <location>
        <begin position="5"/>
        <end position="100"/>
    </location>
</feature>
<proteinExistence type="predicted"/>
<dbReference type="GeneTree" id="ENSGT00940000161808"/>
<name>A0A8D0L2L1_SPHPU</name>
<dbReference type="InterPro" id="IPR050150">
    <property type="entry name" value="IgV_Light_Chain"/>
</dbReference>
<dbReference type="AlphaFoldDB" id="A0A8D0L2L1"/>
<dbReference type="InterPro" id="IPR013106">
    <property type="entry name" value="Ig_V-set"/>
</dbReference>
<dbReference type="Proteomes" id="UP000694392">
    <property type="component" value="Unplaced"/>
</dbReference>
<evidence type="ECO:0000313" key="3">
    <source>
        <dbReference type="Proteomes" id="UP000694392"/>
    </source>
</evidence>
<dbReference type="Ensembl" id="ENSSPUT00000004336.1">
    <property type="protein sequence ID" value="ENSSPUP00000004082.1"/>
    <property type="gene ID" value="ENSSPUG00000003157.1"/>
</dbReference>
<dbReference type="InterPro" id="IPR013783">
    <property type="entry name" value="Ig-like_fold"/>
</dbReference>
<keyword evidence="3" id="KW-1185">Reference proteome</keyword>
<dbReference type="InterPro" id="IPR007110">
    <property type="entry name" value="Ig-like_dom"/>
</dbReference>
<reference evidence="2" key="1">
    <citation type="submission" date="2025-08" db="UniProtKB">
        <authorList>
            <consortium name="Ensembl"/>
        </authorList>
    </citation>
    <scope>IDENTIFICATION</scope>
</reference>